<reference evidence="1 2" key="1">
    <citation type="submission" date="2016-10" db="EMBL/GenBank/DDBJ databases">
        <authorList>
            <person name="de Groot N.N."/>
        </authorList>
    </citation>
    <scope>NUCLEOTIDE SEQUENCE [LARGE SCALE GENOMIC DNA]</scope>
    <source>
        <strain evidence="1 2">ASO4-2</strain>
    </source>
</reference>
<dbReference type="GO" id="GO:0016884">
    <property type="term" value="F:carbon-nitrogen ligase activity, with glutamine as amido-N-donor"/>
    <property type="evidence" value="ECO:0007669"/>
    <property type="project" value="InterPro"/>
</dbReference>
<dbReference type="Gene3D" id="1.10.10.410">
    <property type="match status" value="1"/>
</dbReference>
<dbReference type="Gene3D" id="1.10.1510.10">
    <property type="entry name" value="Uncharacterised protein YqeY/AIM41 PF09424, N-terminal domain"/>
    <property type="match status" value="1"/>
</dbReference>
<evidence type="ECO:0008006" key="3">
    <source>
        <dbReference type="Google" id="ProtNLM"/>
    </source>
</evidence>
<name>A0A1G6BAG5_9BACT</name>
<evidence type="ECO:0000313" key="2">
    <source>
        <dbReference type="Proteomes" id="UP000198771"/>
    </source>
</evidence>
<dbReference type="PANTHER" id="PTHR28055:SF1">
    <property type="entry name" value="ALTERED INHERITANCE OF MITOCHONDRIA PROTEIN 41, MITOCHONDRIAL"/>
    <property type="match status" value="1"/>
</dbReference>
<evidence type="ECO:0000313" key="1">
    <source>
        <dbReference type="EMBL" id="SDB17606.1"/>
    </source>
</evidence>
<keyword evidence="2" id="KW-1185">Reference proteome</keyword>
<dbReference type="InterPro" id="IPR023168">
    <property type="entry name" value="GatB_Yqey_C_2"/>
</dbReference>
<dbReference type="Pfam" id="PF09424">
    <property type="entry name" value="YqeY"/>
    <property type="match status" value="1"/>
</dbReference>
<dbReference type="EMBL" id="FMXO01000004">
    <property type="protein sequence ID" value="SDB17606.1"/>
    <property type="molecule type" value="Genomic_DNA"/>
</dbReference>
<accession>A0A1G6BAG5</accession>
<dbReference type="SUPFAM" id="SSF89095">
    <property type="entry name" value="GatB/YqeY motif"/>
    <property type="match status" value="1"/>
</dbReference>
<dbReference type="InterPro" id="IPR003789">
    <property type="entry name" value="Asn/Gln_tRNA_amidoTrase-B-like"/>
</dbReference>
<dbReference type="RefSeq" id="WP_092117559.1">
    <property type="nucleotide sequence ID" value="NZ_FMXO01000004.1"/>
</dbReference>
<dbReference type="InterPro" id="IPR042184">
    <property type="entry name" value="YqeY/Aim41_N"/>
</dbReference>
<gene>
    <name evidence="1" type="ORF">SAMN05660653_00842</name>
</gene>
<proteinExistence type="predicted"/>
<dbReference type="Proteomes" id="UP000198771">
    <property type="component" value="Unassembled WGS sequence"/>
</dbReference>
<dbReference type="PANTHER" id="PTHR28055">
    <property type="entry name" value="ALTERED INHERITANCE OF MITOCHONDRIA PROTEIN 41, MITOCHONDRIAL"/>
    <property type="match status" value="1"/>
</dbReference>
<sequence length="148" mass="16715">MSLLERIEGDYIVAYKSRDHDLTAVLRMLKAAVKNRQVELRRSLTDDEVLDLVLKQIKQRQESIEMYSKAGRTELAAKEALELELLRAYQPQPLSSDELYALVDAVTAEQGATSIKDMGRVIQAIMNTHKGRVDGKTVSELVRNRLSS</sequence>
<protein>
    <recommendedName>
        <fullName evidence="3">GatB/YqeY domain-containing protein</fullName>
    </recommendedName>
</protein>
<dbReference type="InterPro" id="IPR019004">
    <property type="entry name" value="YqeY/Aim41"/>
</dbReference>
<organism evidence="1 2">
    <name type="scientific">Desulfonatronum thiosulfatophilum</name>
    <dbReference type="NCBI Taxonomy" id="617002"/>
    <lineage>
        <taxon>Bacteria</taxon>
        <taxon>Pseudomonadati</taxon>
        <taxon>Thermodesulfobacteriota</taxon>
        <taxon>Desulfovibrionia</taxon>
        <taxon>Desulfovibrionales</taxon>
        <taxon>Desulfonatronaceae</taxon>
        <taxon>Desulfonatronum</taxon>
    </lineage>
</organism>
<dbReference type="AlphaFoldDB" id="A0A1G6BAG5"/>
<dbReference type="OrthoDB" id="9788127at2"/>
<dbReference type="STRING" id="617002.SAMN05660653_00842"/>